<dbReference type="Ensembl" id="ENSCCRT00010021803.1">
    <property type="protein sequence ID" value="ENSCCRP00010019904.1"/>
    <property type="gene ID" value="ENSCCRG00010008631.1"/>
</dbReference>
<feature type="transmembrane region" description="Helical" evidence="2">
    <location>
        <begin position="225"/>
        <end position="243"/>
    </location>
</feature>
<evidence type="ECO:0000313" key="3">
    <source>
        <dbReference type="Ensembl" id="ENSCCRP00010019904.1"/>
    </source>
</evidence>
<dbReference type="GO" id="GO:0005886">
    <property type="term" value="C:plasma membrane"/>
    <property type="evidence" value="ECO:0007669"/>
    <property type="project" value="TreeGrafter"/>
</dbReference>
<dbReference type="Proteomes" id="UP000694427">
    <property type="component" value="Unplaced"/>
</dbReference>
<evidence type="ECO:0000256" key="2">
    <source>
        <dbReference type="SAM" id="Phobius"/>
    </source>
</evidence>
<dbReference type="PANTHER" id="PTHR11328">
    <property type="entry name" value="MAJOR FACILITATOR SUPERFAMILY DOMAIN-CONTAINING PROTEIN"/>
    <property type="match status" value="1"/>
</dbReference>
<dbReference type="AlphaFoldDB" id="A0A8C1IMN1"/>
<organism evidence="3 4">
    <name type="scientific">Cyprinus carpio</name>
    <name type="common">Common carp</name>
    <dbReference type="NCBI Taxonomy" id="7962"/>
    <lineage>
        <taxon>Eukaryota</taxon>
        <taxon>Metazoa</taxon>
        <taxon>Chordata</taxon>
        <taxon>Craniata</taxon>
        <taxon>Vertebrata</taxon>
        <taxon>Euteleostomi</taxon>
        <taxon>Actinopterygii</taxon>
        <taxon>Neopterygii</taxon>
        <taxon>Teleostei</taxon>
        <taxon>Ostariophysi</taxon>
        <taxon>Cypriniformes</taxon>
        <taxon>Cyprinidae</taxon>
        <taxon>Cyprininae</taxon>
        <taxon>Cyprinus</taxon>
    </lineage>
</organism>
<dbReference type="PANTHER" id="PTHR11328:SF44">
    <property type="entry name" value="SODIUM-DEPENDENT LYSOPHOSPHATIDYLCHOLINE SYMPORTER 1-B"/>
    <property type="match status" value="1"/>
</dbReference>
<reference evidence="3" key="1">
    <citation type="submission" date="2025-08" db="UniProtKB">
        <authorList>
            <consortium name="Ensembl"/>
        </authorList>
    </citation>
    <scope>IDENTIFICATION</scope>
</reference>
<dbReference type="InterPro" id="IPR039672">
    <property type="entry name" value="MFS_2"/>
</dbReference>
<evidence type="ECO:0000313" key="4">
    <source>
        <dbReference type="Proteomes" id="UP000694427"/>
    </source>
</evidence>
<evidence type="ECO:0000256" key="1">
    <source>
        <dbReference type="ARBA" id="ARBA00008335"/>
    </source>
</evidence>
<accession>A0A8C1IMN1</accession>
<dbReference type="GO" id="GO:0008643">
    <property type="term" value="P:carbohydrate transport"/>
    <property type="evidence" value="ECO:0007669"/>
    <property type="project" value="InterPro"/>
</dbReference>
<name>A0A8C1IMN1_CYPCA</name>
<keyword evidence="2" id="KW-0812">Transmembrane</keyword>
<dbReference type="Pfam" id="PF13347">
    <property type="entry name" value="MFS_2"/>
    <property type="match status" value="1"/>
</dbReference>
<feature type="transmembrane region" description="Helical" evidence="2">
    <location>
        <begin position="195"/>
        <end position="213"/>
    </location>
</feature>
<feature type="transmembrane region" description="Helical" evidence="2">
    <location>
        <begin position="54"/>
        <end position="78"/>
    </location>
</feature>
<protein>
    <submittedName>
        <fullName evidence="3">Zgc:171501</fullName>
    </submittedName>
</protein>
<reference evidence="3" key="2">
    <citation type="submission" date="2025-09" db="UniProtKB">
        <authorList>
            <consortium name="Ensembl"/>
        </authorList>
    </citation>
    <scope>IDENTIFICATION</scope>
</reference>
<sequence>MPPATTRLDNEQLTSLHLSLFLCLHNKMRLPLSTKLCYAEGGVPYQMTNIAMGFSLQIFLAVLSMSLAILAYIFLWFIPRNAMSSAFSVPWYLTISCFFETFMTVAGVEAFAMLMAAVIQDQACLNVDQTLDLPHMLSPLFAAVLFLGVEEQRGGSHMHTTYLNAVKKLIGHVSYQCLWGMSLFCTHVAGLGAQLQYLMLAILVSANISVPMWQMTLVRLGKKTALFIGLPLLMQALVVLVSMPEKFPVLAALFLLPWSMLSDVVDEIAVQNPSCKGLEPLFISGSRFCNKLGGGLSAGISTMTLHFTGYKAGACSHVDEIVLALKLLWAPIPVAFLLVGLVFFYLYPINKSHRKQIQQDLGNTRSNSDTLAGLEKQSFPIIHQITDSSQTFIFKTKTRRSKVTWV</sequence>
<feature type="transmembrane region" description="Helical" evidence="2">
    <location>
        <begin position="131"/>
        <end position="149"/>
    </location>
</feature>
<feature type="transmembrane region" description="Helical" evidence="2">
    <location>
        <begin position="327"/>
        <end position="347"/>
    </location>
</feature>
<feature type="transmembrane region" description="Helical" evidence="2">
    <location>
        <begin position="90"/>
        <end position="119"/>
    </location>
</feature>
<proteinExistence type="inferred from homology"/>
<keyword evidence="2" id="KW-0472">Membrane</keyword>
<dbReference type="GO" id="GO:0015293">
    <property type="term" value="F:symporter activity"/>
    <property type="evidence" value="ECO:0007669"/>
    <property type="project" value="InterPro"/>
</dbReference>
<feature type="transmembrane region" description="Helical" evidence="2">
    <location>
        <begin position="169"/>
        <end position="189"/>
    </location>
</feature>
<keyword evidence="2" id="KW-1133">Transmembrane helix</keyword>
<comment type="similarity">
    <text evidence="1">Belongs to the major facilitator superfamily.</text>
</comment>
<keyword evidence="4" id="KW-1185">Reference proteome</keyword>